<keyword evidence="3" id="KW-1185">Reference proteome</keyword>
<keyword evidence="1" id="KW-1133">Transmembrane helix</keyword>
<dbReference type="InterPro" id="IPR019201">
    <property type="entry name" value="DUF2065"/>
</dbReference>
<dbReference type="STRING" id="1581557.BN1208_0879"/>
<evidence type="ECO:0008006" key="4">
    <source>
        <dbReference type="Google" id="ProtNLM"/>
    </source>
</evidence>
<dbReference type="HOGENOM" id="CLU_179416_1_2_4"/>
<reference evidence="3" key="1">
    <citation type="submission" date="2014-12" db="EMBL/GenBank/DDBJ databases">
        <authorList>
            <person name="Salcher M.M."/>
        </authorList>
    </citation>
    <scope>NUCLEOTIDE SEQUENCE [LARGE SCALE GENOMIC DNA]</scope>
    <source>
        <strain evidence="3">MMS-10A-171</strain>
    </source>
</reference>
<protein>
    <recommendedName>
        <fullName evidence="4">DUF2065 domain-containing protein</fullName>
    </recommendedName>
</protein>
<dbReference type="KEGG" id="mbat:BN1208_0879"/>
<name>A0A0D6EWD5_9PROT</name>
<evidence type="ECO:0000313" key="2">
    <source>
        <dbReference type="EMBL" id="CEZ19764.1"/>
    </source>
</evidence>
<keyword evidence="1" id="KW-0812">Transmembrane</keyword>
<dbReference type="AlphaFoldDB" id="A0A0D6EWD5"/>
<sequence>MKSWLLLSIGLMLILEGIMPLFLPEGWRNTFKKMITMKGGQIRFMGFISFSLGLIFLFLGR</sequence>
<feature type="transmembrane region" description="Helical" evidence="1">
    <location>
        <begin position="44"/>
        <end position="60"/>
    </location>
</feature>
<proteinExistence type="predicted"/>
<accession>A0A0D6EWD5</accession>
<dbReference type="Proteomes" id="UP000064007">
    <property type="component" value="Chromosome 1"/>
</dbReference>
<evidence type="ECO:0000313" key="3">
    <source>
        <dbReference type="Proteomes" id="UP000064007"/>
    </source>
</evidence>
<dbReference type="Pfam" id="PF09838">
    <property type="entry name" value="DUF2065"/>
    <property type="match status" value="1"/>
</dbReference>
<organism evidence="2 3">
    <name type="scientific">Candidatus Methylopumilus planktonicus</name>
    <dbReference type="NCBI Taxonomy" id="1581557"/>
    <lineage>
        <taxon>Bacteria</taxon>
        <taxon>Pseudomonadati</taxon>
        <taxon>Pseudomonadota</taxon>
        <taxon>Betaproteobacteria</taxon>
        <taxon>Nitrosomonadales</taxon>
        <taxon>Methylophilaceae</taxon>
        <taxon>Candidatus Methylopumilus</taxon>
    </lineage>
</organism>
<dbReference type="RefSeq" id="WP_046488254.1">
    <property type="nucleotide sequence ID" value="NZ_LN827929.1"/>
</dbReference>
<keyword evidence="1" id="KW-0472">Membrane</keyword>
<evidence type="ECO:0000256" key="1">
    <source>
        <dbReference type="SAM" id="Phobius"/>
    </source>
</evidence>
<dbReference type="EMBL" id="LN827929">
    <property type="protein sequence ID" value="CEZ19764.1"/>
    <property type="molecule type" value="Genomic_DNA"/>
</dbReference>
<gene>
    <name evidence="2" type="ORF">BN1208_0879</name>
</gene>